<dbReference type="AlphaFoldDB" id="W9XHJ2"/>
<accession>W9XHJ2</accession>
<dbReference type="InterPro" id="IPR013766">
    <property type="entry name" value="Thioredoxin_domain"/>
</dbReference>
<keyword evidence="4" id="KW-1185">Reference proteome</keyword>
<dbReference type="Gene3D" id="3.40.30.10">
    <property type="entry name" value="Glutaredoxin"/>
    <property type="match status" value="1"/>
</dbReference>
<feature type="region of interest" description="Disordered" evidence="1">
    <location>
        <begin position="1"/>
        <end position="27"/>
    </location>
</feature>
<feature type="domain" description="Thioredoxin" evidence="2">
    <location>
        <begin position="84"/>
        <end position="162"/>
    </location>
</feature>
<dbReference type="RefSeq" id="XP_007736551.1">
    <property type="nucleotide sequence ID" value="XM_007738361.1"/>
</dbReference>
<protein>
    <recommendedName>
        <fullName evidence="2">Thioredoxin domain-containing protein</fullName>
    </recommendedName>
</protein>
<dbReference type="eggNOG" id="KOG1672">
    <property type="taxonomic scope" value="Eukaryota"/>
</dbReference>
<dbReference type="PANTHER" id="PTHR21148">
    <property type="entry name" value="THIOREDOXIN DOMAIN-CONTAINING PROTEIN 9"/>
    <property type="match status" value="1"/>
</dbReference>
<name>W9XHJ2_9EURO</name>
<feature type="compositionally biased region" description="Basic and acidic residues" evidence="1">
    <location>
        <begin position="212"/>
        <end position="232"/>
    </location>
</feature>
<dbReference type="Pfam" id="PF00085">
    <property type="entry name" value="Thioredoxin"/>
    <property type="match status" value="1"/>
</dbReference>
<dbReference type="EMBL" id="AMGY01000007">
    <property type="protein sequence ID" value="EXJ79977.1"/>
    <property type="molecule type" value="Genomic_DNA"/>
</dbReference>
<gene>
    <name evidence="3" type="ORF">A1O3_08263</name>
</gene>
<dbReference type="OrthoDB" id="10257948at2759"/>
<dbReference type="SUPFAM" id="SSF52833">
    <property type="entry name" value="Thioredoxin-like"/>
    <property type="match status" value="1"/>
</dbReference>
<proteinExistence type="predicted"/>
<evidence type="ECO:0000256" key="1">
    <source>
        <dbReference type="SAM" id="MobiDB-lite"/>
    </source>
</evidence>
<feature type="compositionally biased region" description="Basic and acidic residues" evidence="1">
    <location>
        <begin position="1"/>
        <end position="22"/>
    </location>
</feature>
<sequence length="241" mass="27178">MGLGEPDGKGDRDRKRPDHVHDDGEDLDAVLASLEEEDDSAYRAQRLQQLHTSATHSKPTTAFDTVKKSYVTLKSDDEALNFTTENERAVVHFFHTDFARCNTMDDHCQQIAQKHAELADGDVSFARIDVKDAPFVVEKLGVRVLPCVIGFVKGVVKGKVTGFEGLCWDGKEGSLNVTRALEETLVSWTVLRKRLLLGHDDDDEETDDENDNYGRDNGRSARKGIRDRQQRTEDDDDDEWD</sequence>
<dbReference type="Proteomes" id="UP000019478">
    <property type="component" value="Unassembled WGS sequence"/>
</dbReference>
<evidence type="ECO:0000313" key="3">
    <source>
        <dbReference type="EMBL" id="EXJ79977.1"/>
    </source>
</evidence>
<reference evidence="3 4" key="1">
    <citation type="submission" date="2013-03" db="EMBL/GenBank/DDBJ databases">
        <title>The Genome Sequence of Capronia epimyces CBS 606.96.</title>
        <authorList>
            <consortium name="The Broad Institute Genomics Platform"/>
            <person name="Cuomo C."/>
            <person name="de Hoog S."/>
            <person name="Gorbushina A."/>
            <person name="Walker B."/>
            <person name="Young S.K."/>
            <person name="Zeng Q."/>
            <person name="Gargeya S."/>
            <person name="Fitzgerald M."/>
            <person name="Haas B."/>
            <person name="Abouelleil A."/>
            <person name="Allen A.W."/>
            <person name="Alvarado L."/>
            <person name="Arachchi H.M."/>
            <person name="Berlin A.M."/>
            <person name="Chapman S.B."/>
            <person name="Gainer-Dewar J."/>
            <person name="Goldberg J."/>
            <person name="Griggs A."/>
            <person name="Gujja S."/>
            <person name="Hansen M."/>
            <person name="Howarth C."/>
            <person name="Imamovic A."/>
            <person name="Ireland A."/>
            <person name="Larimer J."/>
            <person name="McCowan C."/>
            <person name="Murphy C."/>
            <person name="Pearson M."/>
            <person name="Poon T.W."/>
            <person name="Priest M."/>
            <person name="Roberts A."/>
            <person name="Saif S."/>
            <person name="Shea T."/>
            <person name="Sisk P."/>
            <person name="Sykes S."/>
            <person name="Wortman J."/>
            <person name="Nusbaum C."/>
            <person name="Birren B."/>
        </authorList>
    </citation>
    <scope>NUCLEOTIDE SEQUENCE [LARGE SCALE GENOMIC DNA]</scope>
    <source>
        <strain evidence="3 4">CBS 606.96</strain>
    </source>
</reference>
<dbReference type="STRING" id="1182542.W9XHJ2"/>
<organism evidence="3 4">
    <name type="scientific">Capronia epimyces CBS 606.96</name>
    <dbReference type="NCBI Taxonomy" id="1182542"/>
    <lineage>
        <taxon>Eukaryota</taxon>
        <taxon>Fungi</taxon>
        <taxon>Dikarya</taxon>
        <taxon>Ascomycota</taxon>
        <taxon>Pezizomycotina</taxon>
        <taxon>Eurotiomycetes</taxon>
        <taxon>Chaetothyriomycetidae</taxon>
        <taxon>Chaetothyriales</taxon>
        <taxon>Herpotrichiellaceae</taxon>
        <taxon>Capronia</taxon>
    </lineage>
</organism>
<dbReference type="InterPro" id="IPR036249">
    <property type="entry name" value="Thioredoxin-like_sf"/>
</dbReference>
<evidence type="ECO:0000313" key="4">
    <source>
        <dbReference type="Proteomes" id="UP000019478"/>
    </source>
</evidence>
<feature type="region of interest" description="Disordered" evidence="1">
    <location>
        <begin position="200"/>
        <end position="241"/>
    </location>
</feature>
<dbReference type="GeneID" id="19172351"/>
<comment type="caution">
    <text evidence="3">The sequence shown here is derived from an EMBL/GenBank/DDBJ whole genome shotgun (WGS) entry which is preliminary data.</text>
</comment>
<evidence type="ECO:0000259" key="2">
    <source>
        <dbReference type="Pfam" id="PF00085"/>
    </source>
</evidence>
<dbReference type="HOGENOM" id="CLU_072378_0_0_1"/>
<feature type="compositionally biased region" description="Acidic residues" evidence="1">
    <location>
        <begin position="200"/>
        <end position="211"/>
    </location>
</feature>